<keyword evidence="2" id="KW-1185">Reference proteome</keyword>
<proteinExistence type="predicted"/>
<evidence type="ECO:0000313" key="2">
    <source>
        <dbReference type="Proteomes" id="UP000198407"/>
    </source>
</evidence>
<accession>A0A239BQX5</accession>
<evidence type="ECO:0000313" key="1">
    <source>
        <dbReference type="EMBL" id="SNS09543.1"/>
    </source>
</evidence>
<reference evidence="2" key="1">
    <citation type="submission" date="2017-06" db="EMBL/GenBank/DDBJ databases">
        <authorList>
            <person name="Varghese N."/>
            <person name="Submissions S."/>
        </authorList>
    </citation>
    <scope>NUCLEOTIDE SEQUENCE [LARGE SCALE GENOMIC DNA]</scope>
    <source>
        <strain evidence="2">DSM 22348</strain>
    </source>
</reference>
<name>A0A239BQX5_9PSED</name>
<dbReference type="Proteomes" id="UP000198407">
    <property type="component" value="Unassembled WGS sequence"/>
</dbReference>
<dbReference type="STRING" id="1215104.GCA_000730585_02762"/>
<sequence length="31" mass="3802">MYFLQILKIFLLVARLANELIRLFDHFRPLP</sequence>
<protein>
    <submittedName>
        <fullName evidence="1">Uncharacterized protein</fullName>
    </submittedName>
</protein>
<dbReference type="EMBL" id="FZOL01000003">
    <property type="protein sequence ID" value="SNS09543.1"/>
    <property type="molecule type" value="Genomic_DNA"/>
</dbReference>
<dbReference type="AlphaFoldDB" id="A0A239BQX5"/>
<organism evidence="1 2">
    <name type="scientific">Pseudomonas japonica</name>
    <dbReference type="NCBI Taxonomy" id="256466"/>
    <lineage>
        <taxon>Bacteria</taxon>
        <taxon>Pseudomonadati</taxon>
        <taxon>Pseudomonadota</taxon>
        <taxon>Gammaproteobacteria</taxon>
        <taxon>Pseudomonadales</taxon>
        <taxon>Pseudomonadaceae</taxon>
        <taxon>Pseudomonas</taxon>
    </lineage>
</organism>
<gene>
    <name evidence="1" type="ORF">SAMN05444352_103101</name>
</gene>